<dbReference type="RefSeq" id="WP_160961399.1">
    <property type="nucleotide sequence ID" value="NZ_WVUD01000021.1"/>
</dbReference>
<dbReference type="Proteomes" id="UP000482487">
    <property type="component" value="Unassembled WGS sequence"/>
</dbReference>
<gene>
    <name evidence="1" type="ORF">GTA51_12040</name>
</gene>
<reference evidence="1 2" key="1">
    <citation type="submission" date="2020-01" db="EMBL/GenBank/DDBJ databases">
        <title>Genome sequence of Desulfovibrio aerotolerans DSM 16695(T).</title>
        <authorList>
            <person name="Karnachuk O."/>
            <person name="Avakyan M."/>
            <person name="Mardanov A."/>
            <person name="Kadnikov V."/>
            <person name="Ravin N."/>
        </authorList>
    </citation>
    <scope>NUCLEOTIDE SEQUENCE [LARGE SCALE GENOMIC DNA]</scope>
    <source>
        <strain evidence="1 2">DSM 16695</strain>
    </source>
</reference>
<proteinExistence type="predicted"/>
<protein>
    <submittedName>
        <fullName evidence="1">Uncharacterized protein</fullName>
    </submittedName>
</protein>
<dbReference type="OrthoDB" id="5461364at2"/>
<dbReference type="EMBL" id="WVUD01000021">
    <property type="protein sequence ID" value="MYL83858.1"/>
    <property type="molecule type" value="Genomic_DNA"/>
</dbReference>
<accession>A0A7C9J9X1</accession>
<organism evidence="1 2">
    <name type="scientific">Solidesulfovibrio aerotolerans</name>
    <dbReference type="NCBI Taxonomy" id="295255"/>
    <lineage>
        <taxon>Bacteria</taxon>
        <taxon>Pseudomonadati</taxon>
        <taxon>Thermodesulfobacteriota</taxon>
        <taxon>Desulfovibrionia</taxon>
        <taxon>Desulfovibrionales</taxon>
        <taxon>Desulfovibrionaceae</taxon>
        <taxon>Solidesulfovibrio</taxon>
    </lineage>
</organism>
<keyword evidence="2" id="KW-1185">Reference proteome</keyword>
<comment type="caution">
    <text evidence="1">The sequence shown here is derived from an EMBL/GenBank/DDBJ whole genome shotgun (WGS) entry which is preliminary data.</text>
</comment>
<sequence length="70" mass="7952">MNSSTKKKISKASTILQEVADYLEDKSTEEFELYGQRLFDLADEIETLLAEIEDNETDADDDDSDQNDDS</sequence>
<name>A0A7C9J9X1_9BACT</name>
<dbReference type="AlphaFoldDB" id="A0A7C9J9X1"/>
<evidence type="ECO:0000313" key="1">
    <source>
        <dbReference type="EMBL" id="MYL83858.1"/>
    </source>
</evidence>
<evidence type="ECO:0000313" key="2">
    <source>
        <dbReference type="Proteomes" id="UP000482487"/>
    </source>
</evidence>